<organism evidence="1 2">
    <name type="scientific">Carnegiea gigantea</name>
    <dbReference type="NCBI Taxonomy" id="171969"/>
    <lineage>
        <taxon>Eukaryota</taxon>
        <taxon>Viridiplantae</taxon>
        <taxon>Streptophyta</taxon>
        <taxon>Embryophyta</taxon>
        <taxon>Tracheophyta</taxon>
        <taxon>Spermatophyta</taxon>
        <taxon>Magnoliopsida</taxon>
        <taxon>eudicotyledons</taxon>
        <taxon>Gunneridae</taxon>
        <taxon>Pentapetalae</taxon>
        <taxon>Caryophyllales</taxon>
        <taxon>Cactineae</taxon>
        <taxon>Cactaceae</taxon>
        <taxon>Cactoideae</taxon>
        <taxon>Echinocereeae</taxon>
        <taxon>Carnegiea</taxon>
    </lineage>
</organism>
<accession>A0A9Q1JQ87</accession>
<evidence type="ECO:0000313" key="1">
    <source>
        <dbReference type="EMBL" id="KAJ8429034.1"/>
    </source>
</evidence>
<evidence type="ECO:0000313" key="2">
    <source>
        <dbReference type="Proteomes" id="UP001153076"/>
    </source>
</evidence>
<dbReference type="AlphaFoldDB" id="A0A9Q1JQ87"/>
<name>A0A9Q1JQ87_9CARY</name>
<dbReference type="EMBL" id="JAKOGI010000944">
    <property type="protein sequence ID" value="KAJ8429034.1"/>
    <property type="molecule type" value="Genomic_DNA"/>
</dbReference>
<keyword evidence="2" id="KW-1185">Reference proteome</keyword>
<reference evidence="1" key="1">
    <citation type="submission" date="2022-04" db="EMBL/GenBank/DDBJ databases">
        <title>Carnegiea gigantea Genome sequencing and assembly v2.</title>
        <authorList>
            <person name="Copetti D."/>
            <person name="Sanderson M.J."/>
            <person name="Burquez A."/>
            <person name="Wojciechowski M.F."/>
        </authorList>
    </citation>
    <scope>NUCLEOTIDE SEQUENCE</scope>
    <source>
        <strain evidence="1">SGP5-SGP5p</strain>
        <tissue evidence="1">Aerial part</tissue>
    </source>
</reference>
<sequence>MSDQLRRASMAMTEHAKRVLALPYTKSGGGDNSCNSSQSSGPFFAKAVKFGVGCANPHPQGDGTPLLLPPANSNPPLGSSWASTHGLNSENIVLANPAAMRSEEASINEDPLDAMDDDLYQGDLRRGLADTFLNLEPIQDIEMSSESFKMHRTEEEDEGVATLKSLILDPKSCYPVLGESISHALKPLPMGSSQVPMDSSSPVWKSILRIRVVLIKGSRDFSIKSTTWAANDNVPPDGPELSFKWI</sequence>
<dbReference type="Proteomes" id="UP001153076">
    <property type="component" value="Unassembled WGS sequence"/>
</dbReference>
<comment type="caution">
    <text evidence="1">The sequence shown here is derived from an EMBL/GenBank/DDBJ whole genome shotgun (WGS) entry which is preliminary data.</text>
</comment>
<protein>
    <submittedName>
        <fullName evidence="1">Uncharacterized protein</fullName>
    </submittedName>
</protein>
<proteinExistence type="predicted"/>
<gene>
    <name evidence="1" type="ORF">Cgig2_016939</name>
</gene>